<name>A0A127JZN4_9BURK</name>
<comment type="catalytic activity">
    <reaction evidence="19">
        <text>octanoyl-CoA + H2O = octanoate + CoA + H(+)</text>
        <dbReference type="Rhea" id="RHEA:30143"/>
        <dbReference type="ChEBI" id="CHEBI:15377"/>
        <dbReference type="ChEBI" id="CHEBI:15378"/>
        <dbReference type="ChEBI" id="CHEBI:25646"/>
        <dbReference type="ChEBI" id="CHEBI:57287"/>
        <dbReference type="ChEBI" id="CHEBI:57386"/>
    </reaction>
    <physiologicalReaction direction="left-to-right" evidence="19">
        <dbReference type="Rhea" id="RHEA:30144"/>
    </physiologicalReaction>
</comment>
<keyword evidence="10" id="KW-0443">Lipid metabolism</keyword>
<feature type="domain" description="Thioesterase" evidence="24">
    <location>
        <begin position="47"/>
        <end position="131"/>
    </location>
</feature>
<evidence type="ECO:0000256" key="15">
    <source>
        <dbReference type="ARBA" id="ARBA00038456"/>
    </source>
</evidence>
<comment type="catalytic activity">
    <reaction evidence="13">
        <text>(5Z,8Z,11Z,14Z)-eicosatetraenoyl-CoA + H2O = (5Z,8Z,11Z,14Z)-eicosatetraenoate + CoA + H(+)</text>
        <dbReference type="Rhea" id="RHEA:40151"/>
        <dbReference type="ChEBI" id="CHEBI:15377"/>
        <dbReference type="ChEBI" id="CHEBI:15378"/>
        <dbReference type="ChEBI" id="CHEBI:32395"/>
        <dbReference type="ChEBI" id="CHEBI:57287"/>
        <dbReference type="ChEBI" id="CHEBI:57368"/>
    </reaction>
    <physiologicalReaction direction="left-to-right" evidence="13">
        <dbReference type="Rhea" id="RHEA:40152"/>
    </physiologicalReaction>
</comment>
<evidence type="ECO:0000313" key="25">
    <source>
        <dbReference type="EMBL" id="AMO25411.1"/>
    </source>
</evidence>
<evidence type="ECO:0000256" key="10">
    <source>
        <dbReference type="ARBA" id="ARBA00023098"/>
    </source>
</evidence>
<evidence type="ECO:0000256" key="9">
    <source>
        <dbReference type="ARBA" id="ARBA00022946"/>
    </source>
</evidence>
<keyword evidence="12" id="KW-0966">Cell projection</keyword>
<evidence type="ECO:0000256" key="19">
    <source>
        <dbReference type="ARBA" id="ARBA00047588"/>
    </source>
</evidence>
<keyword evidence="8" id="KW-0276">Fatty acid metabolism</keyword>
<dbReference type="InterPro" id="IPR029069">
    <property type="entry name" value="HotDog_dom_sf"/>
</dbReference>
<dbReference type="InterPro" id="IPR052365">
    <property type="entry name" value="THEM4/THEM5_acyl-CoA_thioest"/>
</dbReference>
<keyword evidence="26" id="KW-1185">Reference proteome</keyword>
<dbReference type="InterPro" id="IPR006683">
    <property type="entry name" value="Thioestr_dom"/>
</dbReference>
<dbReference type="GO" id="GO:0005737">
    <property type="term" value="C:cytoplasm"/>
    <property type="evidence" value="ECO:0007669"/>
    <property type="project" value="UniProtKB-SubCell"/>
</dbReference>
<evidence type="ECO:0000256" key="16">
    <source>
        <dbReference type="ARBA" id="ARBA00038848"/>
    </source>
</evidence>
<evidence type="ECO:0000256" key="3">
    <source>
        <dbReference type="ARBA" id="ARBA00004632"/>
    </source>
</evidence>
<evidence type="ECO:0000256" key="14">
    <source>
        <dbReference type="ARBA" id="ARBA00037002"/>
    </source>
</evidence>
<keyword evidence="6" id="KW-0053">Apoptosis</keyword>
<comment type="similarity">
    <text evidence="15">Belongs to the THEM4/THEM5 thioesterase family.</text>
</comment>
<comment type="catalytic activity">
    <reaction evidence="22">
        <text>dodecanoyl-CoA + H2O = dodecanoate + CoA + H(+)</text>
        <dbReference type="Rhea" id="RHEA:30135"/>
        <dbReference type="ChEBI" id="CHEBI:15377"/>
        <dbReference type="ChEBI" id="CHEBI:15378"/>
        <dbReference type="ChEBI" id="CHEBI:18262"/>
        <dbReference type="ChEBI" id="CHEBI:57287"/>
        <dbReference type="ChEBI" id="CHEBI:57375"/>
    </reaction>
    <physiologicalReaction direction="left-to-right" evidence="22">
        <dbReference type="Rhea" id="RHEA:30136"/>
    </physiologicalReaction>
</comment>
<dbReference type="EC" id="3.1.2.2" evidence="16"/>
<evidence type="ECO:0000256" key="12">
    <source>
        <dbReference type="ARBA" id="ARBA00023273"/>
    </source>
</evidence>
<comment type="catalytic activity">
    <reaction evidence="14">
        <text>(9Z)-octadecenoyl-CoA + H2O = (9Z)-octadecenoate + CoA + H(+)</text>
        <dbReference type="Rhea" id="RHEA:40139"/>
        <dbReference type="ChEBI" id="CHEBI:15377"/>
        <dbReference type="ChEBI" id="CHEBI:15378"/>
        <dbReference type="ChEBI" id="CHEBI:30823"/>
        <dbReference type="ChEBI" id="CHEBI:57287"/>
        <dbReference type="ChEBI" id="CHEBI:57387"/>
    </reaction>
    <physiologicalReaction direction="left-to-right" evidence="14">
        <dbReference type="Rhea" id="RHEA:40140"/>
    </physiologicalReaction>
</comment>
<evidence type="ECO:0000256" key="1">
    <source>
        <dbReference type="ARBA" id="ARBA00004170"/>
    </source>
</evidence>
<accession>A0A127JZN4</accession>
<gene>
    <name evidence="25" type="ORF">UC35_12395</name>
</gene>
<dbReference type="PANTHER" id="PTHR12418:SF19">
    <property type="entry name" value="ACYL-COENZYME A THIOESTERASE THEM4"/>
    <property type="match status" value="1"/>
</dbReference>
<evidence type="ECO:0000313" key="26">
    <source>
        <dbReference type="Proteomes" id="UP000070433"/>
    </source>
</evidence>
<keyword evidence="9" id="KW-0809">Transit peptide</keyword>
<dbReference type="SUPFAM" id="SSF54637">
    <property type="entry name" value="Thioesterase/thiol ester dehydrase-isomerase"/>
    <property type="match status" value="1"/>
</dbReference>
<dbReference type="Pfam" id="PF03061">
    <property type="entry name" value="4HBT"/>
    <property type="match status" value="1"/>
</dbReference>
<evidence type="ECO:0000256" key="7">
    <source>
        <dbReference type="ARBA" id="ARBA00022801"/>
    </source>
</evidence>
<keyword evidence="7" id="KW-0378">Hydrolase</keyword>
<evidence type="ECO:0000256" key="17">
    <source>
        <dbReference type="ARBA" id="ARBA00040123"/>
    </source>
</evidence>
<dbReference type="EMBL" id="CP010951">
    <property type="protein sequence ID" value="AMO25411.1"/>
    <property type="molecule type" value="Genomic_DNA"/>
</dbReference>
<evidence type="ECO:0000256" key="5">
    <source>
        <dbReference type="ARBA" id="ARBA00022490"/>
    </source>
</evidence>
<evidence type="ECO:0000256" key="21">
    <source>
        <dbReference type="ARBA" id="ARBA00047969"/>
    </source>
</evidence>
<proteinExistence type="inferred from homology"/>
<organism evidence="25 26">
    <name type="scientific">Ramlibacter tataouinensis</name>
    <dbReference type="NCBI Taxonomy" id="94132"/>
    <lineage>
        <taxon>Bacteria</taxon>
        <taxon>Pseudomonadati</taxon>
        <taxon>Pseudomonadota</taxon>
        <taxon>Betaproteobacteria</taxon>
        <taxon>Burkholderiales</taxon>
        <taxon>Comamonadaceae</taxon>
        <taxon>Ramlibacter</taxon>
    </lineage>
</organism>
<keyword evidence="5" id="KW-0963">Cytoplasm</keyword>
<evidence type="ECO:0000256" key="2">
    <source>
        <dbReference type="ARBA" id="ARBA00004496"/>
    </source>
</evidence>
<dbReference type="Gene3D" id="3.10.129.10">
    <property type="entry name" value="Hotdog Thioesterase"/>
    <property type="match status" value="1"/>
</dbReference>
<dbReference type="GO" id="GO:0006631">
    <property type="term" value="P:fatty acid metabolic process"/>
    <property type="evidence" value="ECO:0007669"/>
    <property type="project" value="UniProtKB-KW"/>
</dbReference>
<evidence type="ECO:0000256" key="18">
    <source>
        <dbReference type="ARBA" id="ARBA00043210"/>
    </source>
</evidence>
<evidence type="ECO:0000256" key="4">
    <source>
        <dbReference type="ARBA" id="ARBA00022475"/>
    </source>
</evidence>
<comment type="catalytic activity">
    <reaction evidence="20">
        <text>hexadecanoyl-CoA + H2O = hexadecanoate + CoA + H(+)</text>
        <dbReference type="Rhea" id="RHEA:16645"/>
        <dbReference type="ChEBI" id="CHEBI:7896"/>
        <dbReference type="ChEBI" id="CHEBI:15377"/>
        <dbReference type="ChEBI" id="CHEBI:15378"/>
        <dbReference type="ChEBI" id="CHEBI:57287"/>
        <dbReference type="ChEBI" id="CHEBI:57379"/>
        <dbReference type="EC" id="3.1.2.2"/>
    </reaction>
    <physiologicalReaction direction="left-to-right" evidence="20">
        <dbReference type="Rhea" id="RHEA:16646"/>
    </physiologicalReaction>
</comment>
<reference evidence="25 26" key="1">
    <citation type="journal article" date="2014" name="Int. J. Syst. Evol. Microbiol.">
        <title>Ramlibacter solisilvae sp. nov., isolated from forest soil, and emended description of the genus Ramlibacter.</title>
        <authorList>
            <person name="Lee H.J."/>
            <person name="Lee S.H."/>
            <person name="Lee S.S."/>
            <person name="Lee J.S."/>
            <person name="Kim Y."/>
            <person name="Kim S.C."/>
            <person name="Jeon C.O."/>
        </authorList>
    </citation>
    <scope>NUCLEOTIDE SEQUENCE [LARGE SCALE GENOMIC DNA]</scope>
    <source>
        <strain evidence="25 26">5-10</strain>
    </source>
</reference>
<evidence type="ECO:0000256" key="22">
    <source>
        <dbReference type="ARBA" id="ARBA00048074"/>
    </source>
</evidence>
<dbReference type="GO" id="GO:0016790">
    <property type="term" value="F:thiolester hydrolase activity"/>
    <property type="evidence" value="ECO:0007669"/>
    <property type="project" value="UniProtKB-ARBA"/>
</dbReference>
<keyword evidence="4" id="KW-1003">Cell membrane</keyword>
<comment type="catalytic activity">
    <reaction evidence="23">
        <text>tetradecanoyl-CoA + H2O = tetradecanoate + CoA + H(+)</text>
        <dbReference type="Rhea" id="RHEA:40119"/>
        <dbReference type="ChEBI" id="CHEBI:15377"/>
        <dbReference type="ChEBI" id="CHEBI:15378"/>
        <dbReference type="ChEBI" id="CHEBI:30807"/>
        <dbReference type="ChEBI" id="CHEBI:57287"/>
        <dbReference type="ChEBI" id="CHEBI:57385"/>
    </reaction>
    <physiologicalReaction direction="left-to-right" evidence="23">
        <dbReference type="Rhea" id="RHEA:40120"/>
    </physiologicalReaction>
</comment>
<evidence type="ECO:0000256" key="13">
    <source>
        <dbReference type="ARBA" id="ARBA00035852"/>
    </source>
</evidence>
<evidence type="ECO:0000259" key="24">
    <source>
        <dbReference type="Pfam" id="PF03061"/>
    </source>
</evidence>
<evidence type="ECO:0000256" key="11">
    <source>
        <dbReference type="ARBA" id="ARBA00023136"/>
    </source>
</evidence>
<sequence>MQDVIKVHCFGCGSLNERGLQIKSHWAGPEELVCRWQPQPFHIGHPGVVYGGMIASVVDCHAMWTAMAAHCRDSGIEMDGTALPFAYVTGKLSVSYLKPAVIDQPLELRARVVDKGERRSTVECVVLQRGQECARAEVIAVRVQPLA</sequence>
<evidence type="ECO:0000256" key="23">
    <source>
        <dbReference type="ARBA" id="ARBA00048180"/>
    </source>
</evidence>
<dbReference type="Proteomes" id="UP000070433">
    <property type="component" value="Chromosome"/>
</dbReference>
<protein>
    <recommendedName>
        <fullName evidence="17">Acyl-coenzyme A thioesterase THEM4</fullName>
        <ecNumber evidence="16">3.1.2.2</ecNumber>
    </recommendedName>
    <alternativeName>
        <fullName evidence="18">Thioesterase superfamily member 4</fullName>
    </alternativeName>
</protein>
<dbReference type="PANTHER" id="PTHR12418">
    <property type="entry name" value="ACYL-COENZYME A THIOESTERASE THEM4"/>
    <property type="match status" value="1"/>
</dbReference>
<comment type="subcellular location">
    <subcellularLocation>
        <location evidence="3">Cell projection</location>
        <location evidence="3">Ruffle membrane</location>
    </subcellularLocation>
    <subcellularLocation>
        <location evidence="2">Cytoplasm</location>
    </subcellularLocation>
    <subcellularLocation>
        <location evidence="1">Membrane</location>
        <topology evidence="1">Peripheral membrane protein</topology>
    </subcellularLocation>
</comment>
<dbReference type="GO" id="GO:0016020">
    <property type="term" value="C:membrane"/>
    <property type="evidence" value="ECO:0007669"/>
    <property type="project" value="UniProtKB-SubCell"/>
</dbReference>
<evidence type="ECO:0000256" key="8">
    <source>
        <dbReference type="ARBA" id="ARBA00022832"/>
    </source>
</evidence>
<keyword evidence="11" id="KW-0472">Membrane</keyword>
<comment type="catalytic activity">
    <reaction evidence="21">
        <text>decanoyl-CoA + H2O = decanoate + CoA + H(+)</text>
        <dbReference type="Rhea" id="RHEA:40059"/>
        <dbReference type="ChEBI" id="CHEBI:15377"/>
        <dbReference type="ChEBI" id="CHEBI:15378"/>
        <dbReference type="ChEBI" id="CHEBI:27689"/>
        <dbReference type="ChEBI" id="CHEBI:57287"/>
        <dbReference type="ChEBI" id="CHEBI:61430"/>
    </reaction>
    <physiologicalReaction direction="left-to-right" evidence="21">
        <dbReference type="Rhea" id="RHEA:40060"/>
    </physiologicalReaction>
</comment>
<dbReference type="CDD" id="cd03443">
    <property type="entry name" value="PaaI_thioesterase"/>
    <property type="match status" value="1"/>
</dbReference>
<evidence type="ECO:0000256" key="20">
    <source>
        <dbReference type="ARBA" id="ARBA00047734"/>
    </source>
</evidence>
<dbReference type="AlphaFoldDB" id="A0A127JZN4"/>
<evidence type="ECO:0000256" key="6">
    <source>
        <dbReference type="ARBA" id="ARBA00022703"/>
    </source>
</evidence>